<reference evidence="6" key="1">
    <citation type="journal article" date="2020" name="Ecol. Evol.">
        <title>Genome structure and content of the rice root-knot nematode (Meloidogyne graminicola).</title>
        <authorList>
            <person name="Phan N.T."/>
            <person name="Danchin E.G.J."/>
            <person name="Klopp C."/>
            <person name="Perfus-Barbeoch L."/>
            <person name="Kozlowski D.K."/>
            <person name="Koutsovoulos G.D."/>
            <person name="Lopez-Roques C."/>
            <person name="Bouchez O."/>
            <person name="Zahm M."/>
            <person name="Besnard G."/>
            <person name="Bellafiore S."/>
        </authorList>
    </citation>
    <scope>NUCLEOTIDE SEQUENCE</scope>
    <source>
        <strain evidence="6">VN-18</strain>
    </source>
</reference>
<dbReference type="GO" id="GO:0005886">
    <property type="term" value="C:plasma membrane"/>
    <property type="evidence" value="ECO:0007669"/>
    <property type="project" value="TreeGrafter"/>
</dbReference>
<feature type="chain" id="PRO_5035931406" evidence="5">
    <location>
        <begin position="19"/>
        <end position="738"/>
    </location>
</feature>
<dbReference type="SUPFAM" id="SSF52058">
    <property type="entry name" value="L domain-like"/>
    <property type="match status" value="1"/>
</dbReference>
<keyword evidence="4" id="KW-0812">Transmembrane</keyword>
<name>A0A8S9ZLE7_9BILA</name>
<dbReference type="AlphaFoldDB" id="A0A8S9ZLE7"/>
<comment type="caution">
    <text evidence="6">The sequence shown here is derived from an EMBL/GenBank/DDBJ whole genome shotgun (WGS) entry which is preliminary data.</text>
</comment>
<accession>A0A8S9ZLE7</accession>
<gene>
    <name evidence="6" type="ORF">Mgra_00006534</name>
</gene>
<dbReference type="InterPro" id="IPR050541">
    <property type="entry name" value="LRR_TM_domain-containing"/>
</dbReference>
<dbReference type="SMART" id="SM00369">
    <property type="entry name" value="LRR_TYP"/>
    <property type="match status" value="8"/>
</dbReference>
<evidence type="ECO:0000313" key="6">
    <source>
        <dbReference type="EMBL" id="KAF7634114.1"/>
    </source>
</evidence>
<proteinExistence type="predicted"/>
<dbReference type="Gene3D" id="3.80.10.10">
    <property type="entry name" value="Ribonuclease Inhibitor"/>
    <property type="match status" value="3"/>
</dbReference>
<dbReference type="PANTHER" id="PTHR24369">
    <property type="entry name" value="ANTIGEN BSP, PUTATIVE-RELATED"/>
    <property type="match status" value="1"/>
</dbReference>
<feature type="transmembrane region" description="Helical" evidence="4">
    <location>
        <begin position="656"/>
        <end position="677"/>
    </location>
</feature>
<sequence length="738" mass="84320">MFLIQLSLILNYLFIITAEEKNNNETKNSDSTKQIKNSLNSITFNRIKGCPDLESLQQYVDTSDRLGRVNCLCGPSRGELTQNENFEEDDKAVSVTCIYGSTLKDLENIINLAKMSNKSIEKIILNHVDFENEKDLLQILIEEPEATLNLKYFEAKKCKNQPKFNEKNEYSERIKFNVLEWIIIEECLIEEMPLALLKRSPALKGLMLSGNKIRALNVTDFEASKTSLESLNLAGNFLSSQIEAGSLSQLEILKNLEIGEHNFASNQLLIEIGKLTTLENLDMSQMDGIERTKSFLKFEKMNSLKRLLLSGCNLRSLNASSFVQFPALEMLDLRVNLIEKLENGCFVGLDNLNSLSLAGNFLKELSKNIWKDVPNLENLDLGWNDFRSLNKFSFEEISPKIERINLRNNEVLKQIENGTFDGLNELKHLNLSNTLLGKITRGQLNLPKLEELDLSASNISFIEPNAFEAFKTTLESLNLASNKFKHIDEYLLEFPNLRLLDLSNNPWICDEKMQNIALLIEDKYKNAALEKTDFELREEHKTQCDRPYTRRGESIFSLVGINKNELSYNEKEDTTIATISTTSRENLFEENNVENATLDWKAITLLVGSNIDEHINFTSLLEQDEQEDANKPKYDINAIRYGEKSYLPKKELANTWISGVTVTLLIITTAFCIIFVARHKKNVPDEAKTEQINKTKEVKIKEPEKIQKNPSPEITPTIPQKQQKTCEHLEENCAITVF</sequence>
<keyword evidence="1" id="KW-0433">Leucine-rich repeat</keyword>
<evidence type="ECO:0000256" key="5">
    <source>
        <dbReference type="SAM" id="SignalP"/>
    </source>
</evidence>
<dbReference type="InterPro" id="IPR032675">
    <property type="entry name" value="LRR_dom_sf"/>
</dbReference>
<dbReference type="InterPro" id="IPR003591">
    <property type="entry name" value="Leu-rich_rpt_typical-subtyp"/>
</dbReference>
<keyword evidence="4" id="KW-1133">Transmembrane helix</keyword>
<dbReference type="Pfam" id="PF13855">
    <property type="entry name" value="LRR_8"/>
    <property type="match status" value="3"/>
</dbReference>
<dbReference type="Proteomes" id="UP000605970">
    <property type="component" value="Unassembled WGS sequence"/>
</dbReference>
<evidence type="ECO:0000256" key="3">
    <source>
        <dbReference type="ARBA" id="ARBA00022737"/>
    </source>
</evidence>
<dbReference type="InterPro" id="IPR001611">
    <property type="entry name" value="Leu-rich_rpt"/>
</dbReference>
<evidence type="ECO:0000256" key="2">
    <source>
        <dbReference type="ARBA" id="ARBA00022729"/>
    </source>
</evidence>
<keyword evidence="7" id="KW-1185">Reference proteome</keyword>
<keyword evidence="3" id="KW-0677">Repeat</keyword>
<dbReference type="OrthoDB" id="6363818at2759"/>
<feature type="signal peptide" evidence="5">
    <location>
        <begin position="1"/>
        <end position="18"/>
    </location>
</feature>
<keyword evidence="2 5" id="KW-0732">Signal</keyword>
<dbReference type="PANTHER" id="PTHR24369:SF210">
    <property type="entry name" value="CHAOPTIN-RELATED"/>
    <property type="match status" value="1"/>
</dbReference>
<protein>
    <submittedName>
        <fullName evidence="6">Uncharacterized protein</fullName>
    </submittedName>
</protein>
<evidence type="ECO:0000313" key="7">
    <source>
        <dbReference type="Proteomes" id="UP000605970"/>
    </source>
</evidence>
<keyword evidence="4" id="KW-0472">Membrane</keyword>
<evidence type="ECO:0000256" key="4">
    <source>
        <dbReference type="SAM" id="Phobius"/>
    </source>
</evidence>
<organism evidence="6 7">
    <name type="scientific">Meloidogyne graminicola</name>
    <dbReference type="NCBI Taxonomy" id="189291"/>
    <lineage>
        <taxon>Eukaryota</taxon>
        <taxon>Metazoa</taxon>
        <taxon>Ecdysozoa</taxon>
        <taxon>Nematoda</taxon>
        <taxon>Chromadorea</taxon>
        <taxon>Rhabditida</taxon>
        <taxon>Tylenchina</taxon>
        <taxon>Tylenchomorpha</taxon>
        <taxon>Tylenchoidea</taxon>
        <taxon>Meloidogynidae</taxon>
        <taxon>Meloidogyninae</taxon>
        <taxon>Meloidogyne</taxon>
    </lineage>
</organism>
<evidence type="ECO:0000256" key="1">
    <source>
        <dbReference type="ARBA" id="ARBA00022614"/>
    </source>
</evidence>
<dbReference type="EMBL" id="JABEBT010000064">
    <property type="protein sequence ID" value="KAF7634114.1"/>
    <property type="molecule type" value="Genomic_DNA"/>
</dbReference>